<dbReference type="NCBIfam" id="NF001099">
    <property type="entry name" value="PRK00132.1"/>
    <property type="match status" value="1"/>
</dbReference>
<dbReference type="EMBL" id="JACHIA010000003">
    <property type="protein sequence ID" value="MBB6070174.1"/>
    <property type="molecule type" value="Genomic_DNA"/>
</dbReference>
<evidence type="ECO:0000256" key="4">
    <source>
        <dbReference type="ARBA" id="ARBA00035259"/>
    </source>
</evidence>
<dbReference type="GO" id="GO:0005737">
    <property type="term" value="C:cytoplasm"/>
    <property type="evidence" value="ECO:0007669"/>
    <property type="project" value="UniProtKB-ARBA"/>
</dbReference>
<proteinExistence type="inferred from homology"/>
<keyword evidence="2 5" id="KW-0689">Ribosomal protein</keyword>
<sequence length="130" mass="14411">MATEQINAVGRRKTSVARVYLRPGNGTWSVNGRTLEAHLPRHVLQQSASRPLVATQTDGQYDVKVTVAGGGLRGQADAIRLGVARALVKINEDFRPTLRAEGLLTRDPREVERKKPGRPGARKRFQFSKR</sequence>
<comment type="caution">
    <text evidence="8">The sequence shown here is derived from an EMBL/GenBank/DDBJ whole genome shotgun (WGS) entry which is preliminary data.</text>
</comment>
<evidence type="ECO:0000256" key="5">
    <source>
        <dbReference type="HAMAP-Rule" id="MF_00532"/>
    </source>
</evidence>
<dbReference type="PROSITE" id="PS00360">
    <property type="entry name" value="RIBOSOMAL_S9"/>
    <property type="match status" value="1"/>
</dbReference>
<dbReference type="GO" id="GO:0003735">
    <property type="term" value="F:structural constituent of ribosome"/>
    <property type="evidence" value="ECO:0007669"/>
    <property type="project" value="InterPro"/>
</dbReference>
<keyword evidence="3 5" id="KW-0687">Ribonucleoprotein</keyword>
<keyword evidence="9" id="KW-1185">Reference proteome</keyword>
<dbReference type="InterPro" id="IPR023035">
    <property type="entry name" value="Ribosomal_uS9_bac/plastid"/>
</dbReference>
<dbReference type="AlphaFoldDB" id="A0A841GWH4"/>
<evidence type="ECO:0000256" key="2">
    <source>
        <dbReference type="ARBA" id="ARBA00022980"/>
    </source>
</evidence>
<dbReference type="GO" id="GO:0003723">
    <property type="term" value="F:RNA binding"/>
    <property type="evidence" value="ECO:0007669"/>
    <property type="project" value="TreeGrafter"/>
</dbReference>
<dbReference type="RefSeq" id="WP_170039968.1">
    <property type="nucleotide sequence ID" value="NZ_JABDTL010000002.1"/>
</dbReference>
<dbReference type="HAMAP" id="MF_00532_B">
    <property type="entry name" value="Ribosomal_uS9_B"/>
    <property type="match status" value="1"/>
</dbReference>
<name>A0A841GWH4_9BACT</name>
<accession>A0A841GWH4</accession>
<feature type="compositionally biased region" description="Basic residues" evidence="7">
    <location>
        <begin position="115"/>
        <end position="130"/>
    </location>
</feature>
<dbReference type="GO" id="GO:0006412">
    <property type="term" value="P:translation"/>
    <property type="evidence" value="ECO:0007669"/>
    <property type="project" value="UniProtKB-UniRule"/>
</dbReference>
<feature type="compositionally biased region" description="Basic and acidic residues" evidence="7">
    <location>
        <begin position="105"/>
        <end position="114"/>
    </location>
</feature>
<dbReference type="InterPro" id="IPR020574">
    <property type="entry name" value="Ribosomal_uS9_CS"/>
</dbReference>
<dbReference type="PANTHER" id="PTHR21569:SF1">
    <property type="entry name" value="SMALL RIBOSOMAL SUBUNIT PROTEIN US9M"/>
    <property type="match status" value="1"/>
</dbReference>
<dbReference type="InterPro" id="IPR014721">
    <property type="entry name" value="Ribsml_uS5_D2-typ_fold_subgr"/>
</dbReference>
<evidence type="ECO:0000256" key="7">
    <source>
        <dbReference type="SAM" id="MobiDB-lite"/>
    </source>
</evidence>
<dbReference type="PANTHER" id="PTHR21569">
    <property type="entry name" value="RIBOSOMAL PROTEIN S9"/>
    <property type="match status" value="1"/>
</dbReference>
<evidence type="ECO:0000313" key="9">
    <source>
        <dbReference type="Proteomes" id="UP000582837"/>
    </source>
</evidence>
<dbReference type="InterPro" id="IPR000754">
    <property type="entry name" value="Ribosomal_uS9"/>
</dbReference>
<feature type="region of interest" description="Disordered" evidence="7">
    <location>
        <begin position="105"/>
        <end position="130"/>
    </location>
</feature>
<dbReference type="Pfam" id="PF00380">
    <property type="entry name" value="Ribosomal_S9"/>
    <property type="match status" value="1"/>
</dbReference>
<evidence type="ECO:0000313" key="8">
    <source>
        <dbReference type="EMBL" id="MBB6070174.1"/>
    </source>
</evidence>
<gene>
    <name evidence="5" type="primary">rpsI</name>
    <name evidence="8" type="ORF">HNQ61_001791</name>
</gene>
<dbReference type="InterPro" id="IPR020568">
    <property type="entry name" value="Ribosomal_Su5_D2-typ_SF"/>
</dbReference>
<evidence type="ECO:0000256" key="6">
    <source>
        <dbReference type="RuleBase" id="RU003815"/>
    </source>
</evidence>
<dbReference type="Proteomes" id="UP000582837">
    <property type="component" value="Unassembled WGS sequence"/>
</dbReference>
<organism evidence="8 9">
    <name type="scientific">Longimicrobium terrae</name>
    <dbReference type="NCBI Taxonomy" id="1639882"/>
    <lineage>
        <taxon>Bacteria</taxon>
        <taxon>Pseudomonadati</taxon>
        <taxon>Gemmatimonadota</taxon>
        <taxon>Longimicrobiia</taxon>
        <taxon>Longimicrobiales</taxon>
        <taxon>Longimicrobiaceae</taxon>
        <taxon>Longimicrobium</taxon>
    </lineage>
</organism>
<protein>
    <recommendedName>
        <fullName evidence="4 5">Small ribosomal subunit protein uS9</fullName>
    </recommendedName>
</protein>
<evidence type="ECO:0000256" key="3">
    <source>
        <dbReference type="ARBA" id="ARBA00023274"/>
    </source>
</evidence>
<dbReference type="SUPFAM" id="SSF54211">
    <property type="entry name" value="Ribosomal protein S5 domain 2-like"/>
    <property type="match status" value="1"/>
</dbReference>
<dbReference type="Gene3D" id="3.30.230.10">
    <property type="match status" value="1"/>
</dbReference>
<dbReference type="FunFam" id="3.30.230.10:FF:000001">
    <property type="entry name" value="30S ribosomal protein S9"/>
    <property type="match status" value="1"/>
</dbReference>
<evidence type="ECO:0000256" key="1">
    <source>
        <dbReference type="ARBA" id="ARBA00005251"/>
    </source>
</evidence>
<dbReference type="GO" id="GO:0015935">
    <property type="term" value="C:small ribosomal subunit"/>
    <property type="evidence" value="ECO:0007669"/>
    <property type="project" value="UniProtKB-ARBA"/>
</dbReference>
<comment type="similarity">
    <text evidence="1 5 6">Belongs to the universal ribosomal protein uS9 family.</text>
</comment>
<reference evidence="8 9" key="1">
    <citation type="submission" date="2020-08" db="EMBL/GenBank/DDBJ databases">
        <title>Genomic Encyclopedia of Type Strains, Phase IV (KMG-IV): sequencing the most valuable type-strain genomes for metagenomic binning, comparative biology and taxonomic classification.</title>
        <authorList>
            <person name="Goeker M."/>
        </authorList>
    </citation>
    <scope>NUCLEOTIDE SEQUENCE [LARGE SCALE GENOMIC DNA]</scope>
    <source>
        <strain evidence="8 9">DSM 29007</strain>
    </source>
</reference>